<keyword evidence="5" id="KW-1185">Reference proteome</keyword>
<feature type="region of interest" description="Disordered" evidence="1">
    <location>
        <begin position="71"/>
        <end position="93"/>
    </location>
</feature>
<feature type="domain" description="Retroviral polymerase SH3-like" evidence="3">
    <location>
        <begin position="18"/>
        <end position="65"/>
    </location>
</feature>
<feature type="compositionally biased region" description="Low complexity" evidence="1">
    <location>
        <begin position="77"/>
        <end position="91"/>
    </location>
</feature>
<comment type="caution">
    <text evidence="4">The sequence shown here is derived from an EMBL/GenBank/DDBJ whole genome shotgun (WGS) entry which is preliminary data.</text>
</comment>
<feature type="domain" description="Reverse transcriptase Ty1/copia-type" evidence="2">
    <location>
        <begin position="122"/>
        <end position="210"/>
    </location>
</feature>
<sequence length="210" mass="24058">MLRNHKPDLKFLHVFGALCYPTNDTKDLGKLKPKGDIGIFIGYSPTKKAYRIYNKRTQMIMETIHETSSIYIDQDAPSSSTTPNTKTTTTPIQDANVEEPNQENEDAEFDNDTFTNPFAPHVRLVAKGYHQEKGINFEELFAPVARREAIRIFIAYAAHKNMTVYQMDVKTTFLNGILKEEVYVSQPEGFVDQDHPNHIFRLKKALYGLK</sequence>
<accession>A0ABQ5AT57</accession>
<evidence type="ECO:0000259" key="2">
    <source>
        <dbReference type="Pfam" id="PF07727"/>
    </source>
</evidence>
<dbReference type="Pfam" id="PF07727">
    <property type="entry name" value="RVT_2"/>
    <property type="match status" value="1"/>
</dbReference>
<evidence type="ECO:0000313" key="4">
    <source>
        <dbReference type="EMBL" id="GJT05625.1"/>
    </source>
</evidence>
<evidence type="ECO:0000313" key="5">
    <source>
        <dbReference type="Proteomes" id="UP001151760"/>
    </source>
</evidence>
<reference evidence="4" key="1">
    <citation type="journal article" date="2022" name="Int. J. Mol. Sci.">
        <title>Draft Genome of Tanacetum Coccineum: Genomic Comparison of Closely Related Tanacetum-Family Plants.</title>
        <authorList>
            <person name="Yamashiro T."/>
            <person name="Shiraishi A."/>
            <person name="Nakayama K."/>
            <person name="Satake H."/>
        </authorList>
    </citation>
    <scope>NUCLEOTIDE SEQUENCE</scope>
</reference>
<organism evidence="4 5">
    <name type="scientific">Tanacetum coccineum</name>
    <dbReference type="NCBI Taxonomy" id="301880"/>
    <lineage>
        <taxon>Eukaryota</taxon>
        <taxon>Viridiplantae</taxon>
        <taxon>Streptophyta</taxon>
        <taxon>Embryophyta</taxon>
        <taxon>Tracheophyta</taxon>
        <taxon>Spermatophyta</taxon>
        <taxon>Magnoliopsida</taxon>
        <taxon>eudicotyledons</taxon>
        <taxon>Gunneridae</taxon>
        <taxon>Pentapetalae</taxon>
        <taxon>asterids</taxon>
        <taxon>campanulids</taxon>
        <taxon>Asterales</taxon>
        <taxon>Asteraceae</taxon>
        <taxon>Asteroideae</taxon>
        <taxon>Anthemideae</taxon>
        <taxon>Anthemidinae</taxon>
        <taxon>Tanacetum</taxon>
    </lineage>
</organism>
<name>A0ABQ5AT57_9ASTR</name>
<dbReference type="InterPro" id="IPR013103">
    <property type="entry name" value="RVT_2"/>
</dbReference>
<dbReference type="Pfam" id="PF25597">
    <property type="entry name" value="SH3_retrovirus"/>
    <property type="match status" value="1"/>
</dbReference>
<dbReference type="Proteomes" id="UP001151760">
    <property type="component" value="Unassembled WGS sequence"/>
</dbReference>
<dbReference type="InterPro" id="IPR057670">
    <property type="entry name" value="SH3_retrovirus"/>
</dbReference>
<dbReference type="EMBL" id="BQNB010012602">
    <property type="protein sequence ID" value="GJT05625.1"/>
    <property type="molecule type" value="Genomic_DNA"/>
</dbReference>
<evidence type="ECO:0000256" key="1">
    <source>
        <dbReference type="SAM" id="MobiDB-lite"/>
    </source>
</evidence>
<proteinExistence type="predicted"/>
<evidence type="ECO:0000259" key="3">
    <source>
        <dbReference type="Pfam" id="PF25597"/>
    </source>
</evidence>
<reference evidence="4" key="2">
    <citation type="submission" date="2022-01" db="EMBL/GenBank/DDBJ databases">
        <authorList>
            <person name="Yamashiro T."/>
            <person name="Shiraishi A."/>
            <person name="Satake H."/>
            <person name="Nakayama K."/>
        </authorList>
    </citation>
    <scope>NUCLEOTIDE SEQUENCE</scope>
</reference>
<protein>
    <submittedName>
        <fullName evidence="4">Retrovirus-related pol polyprotein from transposon TNT 1-94</fullName>
    </submittedName>
</protein>
<gene>
    <name evidence="4" type="ORF">Tco_0840087</name>
</gene>